<proteinExistence type="predicted"/>
<organism evidence="2 3">
    <name type="scientific">Zemynaea arenosa</name>
    <dbReference type="NCBI Taxonomy" id="2561931"/>
    <lineage>
        <taxon>Bacteria</taxon>
        <taxon>Pseudomonadati</taxon>
        <taxon>Pseudomonadota</taxon>
        <taxon>Betaproteobacteria</taxon>
        <taxon>Burkholderiales</taxon>
        <taxon>Oxalobacteraceae</taxon>
        <taxon>Telluria group</taxon>
        <taxon>Zemynaea</taxon>
    </lineage>
</organism>
<dbReference type="Proteomes" id="UP000298438">
    <property type="component" value="Unassembled WGS sequence"/>
</dbReference>
<reference evidence="2 3" key="1">
    <citation type="submission" date="2019-03" db="EMBL/GenBank/DDBJ databases">
        <title>Draft Genome Sequence of Massilia arenosa sp. nov., a Novel Massilia Species Isolated from a Sandy-loam Maize Soil.</title>
        <authorList>
            <person name="Raths R."/>
            <person name="Peta V."/>
            <person name="Bucking H."/>
        </authorList>
    </citation>
    <scope>NUCLEOTIDE SEQUENCE [LARGE SCALE GENOMIC DNA]</scope>
    <source>
        <strain evidence="2 3">MC02</strain>
    </source>
</reference>
<dbReference type="EMBL" id="SPVF01000235">
    <property type="protein sequence ID" value="TFW15386.1"/>
    <property type="molecule type" value="Genomic_DNA"/>
</dbReference>
<dbReference type="OrthoDB" id="8757224at2"/>
<comment type="caution">
    <text evidence="2">The sequence shown here is derived from an EMBL/GenBank/DDBJ whole genome shotgun (WGS) entry which is preliminary data.</text>
</comment>
<keyword evidence="1" id="KW-0472">Membrane</keyword>
<dbReference type="InterPro" id="IPR009883">
    <property type="entry name" value="YgfX"/>
</dbReference>
<keyword evidence="1" id="KW-1133">Transmembrane helix</keyword>
<sequence>MRPPSPQLALRVTVVASRTLRWSALAFALLLGAAAAAILTGHARSVRHPQLTAAILIAGNLSLIHTAARPGKACPLDVSGPGALRLTVQRDGSPSVVAVQLLAGSTLWPRLLVLRLQAEGGAVHTLLVLPDSVPAGQFRPLAVALRAIAARAD</sequence>
<keyword evidence="3" id="KW-1185">Reference proteome</keyword>
<protein>
    <recommendedName>
        <fullName evidence="4">Flagellar hook-length control protein</fullName>
    </recommendedName>
</protein>
<dbReference type="RefSeq" id="WP_135208677.1">
    <property type="nucleotide sequence ID" value="NZ_SPVF01000235.1"/>
</dbReference>
<name>A0A4Y9S5R3_9BURK</name>
<keyword evidence="1" id="KW-0812">Transmembrane</keyword>
<accession>A0A4Y9S5R3</accession>
<evidence type="ECO:0008006" key="4">
    <source>
        <dbReference type="Google" id="ProtNLM"/>
    </source>
</evidence>
<dbReference type="Pfam" id="PF07254">
    <property type="entry name" value="Cpta_toxin"/>
    <property type="match status" value="1"/>
</dbReference>
<dbReference type="AlphaFoldDB" id="A0A4Y9S5R3"/>
<evidence type="ECO:0000313" key="2">
    <source>
        <dbReference type="EMBL" id="TFW15386.1"/>
    </source>
</evidence>
<gene>
    <name evidence="2" type="ORF">E4L96_18435</name>
</gene>
<feature type="transmembrane region" description="Helical" evidence="1">
    <location>
        <begin position="20"/>
        <end position="39"/>
    </location>
</feature>
<evidence type="ECO:0000313" key="3">
    <source>
        <dbReference type="Proteomes" id="UP000298438"/>
    </source>
</evidence>
<evidence type="ECO:0000256" key="1">
    <source>
        <dbReference type="SAM" id="Phobius"/>
    </source>
</evidence>